<keyword evidence="3" id="KW-1185">Reference proteome</keyword>
<dbReference type="PANTHER" id="PTHR43135">
    <property type="entry name" value="ALPHA-D-RIBOSE 1-METHYLPHOSPHONATE 5-TRIPHOSPHATE DIPHOSPHATASE"/>
    <property type="match status" value="1"/>
</dbReference>
<dbReference type="InterPro" id="IPR051781">
    <property type="entry name" value="Metallo-dep_Hydrolase"/>
</dbReference>
<dbReference type="Proteomes" id="UP001053296">
    <property type="component" value="Chromosome"/>
</dbReference>
<sequence>MPLSRRDFLASMVGLGTLLCPCTGTTGPLPKGTFALTGTVITGTGQHPLKNGTVLVNKGIIEAVLPEAHITDRPVIALPDAAILPGIINAHCHRIHTREERRDRWLAKGVTSIGDVGSTLDDMRLLAQSPTGTTATAAFCGPMIAPSGGYPTPIHKPVYALVADTPKQGRETVRQLEGQGATMIKISFEPGIMPRPWPMFDADTAEAICTEARRLGLIIRCHVEDFAGLKPALDAGVNTVEHVPYRWHEKGVIRQIFNDNGELIPSYIAMLERMVRENIILTPTLDVLNRTPWKGPALFEPVRTFNAMGGRMALGNDFPYRRTDAGMPLEEMRLLACAGLSSSQIIQAATRTSAAACNLSTRGTLAPGMAADILVTAANPDTTMTTLEAPRHIIKDGIFIN</sequence>
<dbReference type="RefSeq" id="WP_229590895.1">
    <property type="nucleotide sequence ID" value="NZ_AP024485.1"/>
</dbReference>
<dbReference type="Pfam" id="PF01979">
    <property type="entry name" value="Amidohydro_1"/>
    <property type="match status" value="1"/>
</dbReference>
<organism evidence="2 3">
    <name type="scientific">Pseudodesulfovibrio sediminis</name>
    <dbReference type="NCBI Taxonomy" id="2810563"/>
    <lineage>
        <taxon>Bacteria</taxon>
        <taxon>Pseudomonadati</taxon>
        <taxon>Thermodesulfobacteriota</taxon>
        <taxon>Desulfovibrionia</taxon>
        <taxon>Desulfovibrionales</taxon>
        <taxon>Desulfovibrionaceae</taxon>
    </lineage>
</organism>
<protein>
    <recommendedName>
        <fullName evidence="1">Amidohydrolase-related domain-containing protein</fullName>
    </recommendedName>
</protein>
<dbReference type="SUPFAM" id="SSF51338">
    <property type="entry name" value="Composite domain of metallo-dependent hydrolases"/>
    <property type="match status" value="1"/>
</dbReference>
<dbReference type="Gene3D" id="1.20.58.520">
    <property type="entry name" value="Amidohydrolase"/>
    <property type="match status" value="1"/>
</dbReference>
<dbReference type="InterPro" id="IPR006680">
    <property type="entry name" value="Amidohydro-rel"/>
</dbReference>
<evidence type="ECO:0000313" key="3">
    <source>
        <dbReference type="Proteomes" id="UP001053296"/>
    </source>
</evidence>
<dbReference type="InterPro" id="IPR032466">
    <property type="entry name" value="Metal_Hydrolase"/>
</dbReference>
<reference evidence="2" key="1">
    <citation type="journal article" date="2022" name="Arch. Microbiol.">
        <title>Pseudodesulfovibrio sediminis sp. nov., a mesophilic and neutrophilic sulfate-reducing bacterium isolated from sediment of a brackish lake.</title>
        <authorList>
            <person name="Takahashi A."/>
            <person name="Kojima H."/>
            <person name="Watanabe M."/>
            <person name="Fukui M."/>
        </authorList>
    </citation>
    <scope>NUCLEOTIDE SEQUENCE</scope>
    <source>
        <strain evidence="2">SF6</strain>
    </source>
</reference>
<dbReference type="Gene3D" id="3.40.50.10910">
    <property type="entry name" value="Amidohydrolase"/>
    <property type="match status" value="1"/>
</dbReference>
<dbReference type="Gene3D" id="2.30.40.10">
    <property type="entry name" value="Urease, subunit C, domain 1"/>
    <property type="match status" value="1"/>
</dbReference>
<dbReference type="EMBL" id="AP024485">
    <property type="protein sequence ID" value="BCS88901.1"/>
    <property type="molecule type" value="Genomic_DNA"/>
</dbReference>
<evidence type="ECO:0000259" key="1">
    <source>
        <dbReference type="Pfam" id="PF01979"/>
    </source>
</evidence>
<proteinExistence type="predicted"/>
<dbReference type="Gene3D" id="3.30.110.90">
    <property type="entry name" value="Amidohydrolase"/>
    <property type="match status" value="1"/>
</dbReference>
<dbReference type="InterPro" id="IPR011059">
    <property type="entry name" value="Metal-dep_hydrolase_composite"/>
</dbReference>
<name>A0ABM7P5M8_9BACT</name>
<feature type="domain" description="Amidohydrolase-related" evidence="1">
    <location>
        <begin position="83"/>
        <end position="391"/>
    </location>
</feature>
<dbReference type="SUPFAM" id="SSF51556">
    <property type="entry name" value="Metallo-dependent hydrolases"/>
    <property type="match status" value="1"/>
</dbReference>
<dbReference type="PANTHER" id="PTHR43135:SF3">
    <property type="entry name" value="ALPHA-D-RIBOSE 1-METHYLPHOSPHONATE 5-TRIPHOSPHATE DIPHOSPHATASE"/>
    <property type="match status" value="1"/>
</dbReference>
<gene>
    <name evidence="2" type="ORF">PSDVSF_21430</name>
</gene>
<accession>A0ABM7P5M8</accession>
<evidence type="ECO:0000313" key="2">
    <source>
        <dbReference type="EMBL" id="BCS88901.1"/>
    </source>
</evidence>